<keyword evidence="2" id="KW-1185">Reference proteome</keyword>
<dbReference type="EMBL" id="JAYMYQ010000005">
    <property type="protein sequence ID" value="KAK7329729.1"/>
    <property type="molecule type" value="Genomic_DNA"/>
</dbReference>
<sequence length="106" mass="11895">MMRSPCGFLKIETFLFHCPTKHKRAVQGINKIPQSKRSKVAGEKCGSCTCASRKRRNWEGNKPQARALIAEPKLKLWMLRSSPDSVSCPFVSRSRESTFVLTVLGA</sequence>
<reference evidence="1 2" key="1">
    <citation type="submission" date="2024-01" db="EMBL/GenBank/DDBJ databases">
        <title>The genomes of 5 underutilized Papilionoideae crops provide insights into root nodulation and disease resistanc.</title>
        <authorList>
            <person name="Jiang F."/>
        </authorList>
    </citation>
    <scope>NUCLEOTIDE SEQUENCE [LARGE SCALE GENOMIC DNA]</scope>
    <source>
        <strain evidence="1">LVBAO_FW01</strain>
        <tissue evidence="1">Leaves</tissue>
    </source>
</reference>
<accession>A0AAN9L5S0</accession>
<gene>
    <name evidence="1" type="ORF">VNO77_23905</name>
</gene>
<evidence type="ECO:0000313" key="1">
    <source>
        <dbReference type="EMBL" id="KAK7329729.1"/>
    </source>
</evidence>
<comment type="caution">
    <text evidence="1">The sequence shown here is derived from an EMBL/GenBank/DDBJ whole genome shotgun (WGS) entry which is preliminary data.</text>
</comment>
<proteinExistence type="predicted"/>
<name>A0AAN9L5S0_CANGL</name>
<protein>
    <submittedName>
        <fullName evidence="1">Uncharacterized protein</fullName>
    </submittedName>
</protein>
<dbReference type="Proteomes" id="UP001367508">
    <property type="component" value="Unassembled WGS sequence"/>
</dbReference>
<evidence type="ECO:0000313" key="2">
    <source>
        <dbReference type="Proteomes" id="UP001367508"/>
    </source>
</evidence>
<dbReference type="AlphaFoldDB" id="A0AAN9L5S0"/>
<organism evidence="1 2">
    <name type="scientific">Canavalia gladiata</name>
    <name type="common">Sword bean</name>
    <name type="synonym">Dolichos gladiatus</name>
    <dbReference type="NCBI Taxonomy" id="3824"/>
    <lineage>
        <taxon>Eukaryota</taxon>
        <taxon>Viridiplantae</taxon>
        <taxon>Streptophyta</taxon>
        <taxon>Embryophyta</taxon>
        <taxon>Tracheophyta</taxon>
        <taxon>Spermatophyta</taxon>
        <taxon>Magnoliopsida</taxon>
        <taxon>eudicotyledons</taxon>
        <taxon>Gunneridae</taxon>
        <taxon>Pentapetalae</taxon>
        <taxon>rosids</taxon>
        <taxon>fabids</taxon>
        <taxon>Fabales</taxon>
        <taxon>Fabaceae</taxon>
        <taxon>Papilionoideae</taxon>
        <taxon>50 kb inversion clade</taxon>
        <taxon>NPAAA clade</taxon>
        <taxon>indigoferoid/millettioid clade</taxon>
        <taxon>Phaseoleae</taxon>
        <taxon>Canavalia</taxon>
    </lineage>
</organism>